<dbReference type="InterPro" id="IPR005182">
    <property type="entry name" value="YdbS-like_PH"/>
</dbReference>
<evidence type="ECO:0000313" key="5">
    <source>
        <dbReference type="Proteomes" id="UP000199019"/>
    </source>
</evidence>
<accession>A0A1H9V6S3</accession>
<keyword evidence="2" id="KW-0812">Transmembrane</keyword>
<proteinExistence type="predicted"/>
<feature type="transmembrane region" description="Helical" evidence="2">
    <location>
        <begin position="66"/>
        <end position="88"/>
    </location>
</feature>
<dbReference type="OrthoDB" id="3190163at2"/>
<dbReference type="RefSeq" id="WP_091758186.1">
    <property type="nucleotide sequence ID" value="NZ_FOHB01000003.1"/>
</dbReference>
<feature type="region of interest" description="Disordered" evidence="1">
    <location>
        <begin position="375"/>
        <end position="394"/>
    </location>
</feature>
<evidence type="ECO:0000256" key="1">
    <source>
        <dbReference type="SAM" id="MobiDB-lite"/>
    </source>
</evidence>
<evidence type="ECO:0000259" key="3">
    <source>
        <dbReference type="Pfam" id="PF03703"/>
    </source>
</evidence>
<name>A0A1H9V6S3_9MICO</name>
<feature type="transmembrane region" description="Helical" evidence="2">
    <location>
        <begin position="214"/>
        <end position="235"/>
    </location>
</feature>
<organism evidence="4 5">
    <name type="scientific">Pedococcus cremeus</name>
    <dbReference type="NCBI Taxonomy" id="587636"/>
    <lineage>
        <taxon>Bacteria</taxon>
        <taxon>Bacillati</taxon>
        <taxon>Actinomycetota</taxon>
        <taxon>Actinomycetes</taxon>
        <taxon>Micrococcales</taxon>
        <taxon>Intrasporangiaceae</taxon>
        <taxon>Pedococcus</taxon>
    </lineage>
</organism>
<dbReference type="Pfam" id="PF03703">
    <property type="entry name" value="bPH_2"/>
    <property type="match status" value="2"/>
</dbReference>
<dbReference type="STRING" id="587636.SAMN05216199_2310"/>
<feature type="domain" description="YdbS-like PH" evidence="3">
    <location>
        <begin position="414"/>
        <end position="488"/>
    </location>
</feature>
<dbReference type="PIRSF" id="PIRSF026631">
    <property type="entry name" value="UCP026631"/>
    <property type="match status" value="1"/>
</dbReference>
<keyword evidence="2" id="KW-1133">Transmembrane helix</keyword>
<feature type="compositionally biased region" description="Gly residues" evidence="1">
    <location>
        <begin position="375"/>
        <end position="390"/>
    </location>
</feature>
<dbReference type="PANTHER" id="PTHR34473:SF2">
    <property type="entry name" value="UPF0699 TRANSMEMBRANE PROTEIN YDBT"/>
    <property type="match status" value="1"/>
</dbReference>
<dbReference type="Proteomes" id="UP000199019">
    <property type="component" value="Unassembled WGS sequence"/>
</dbReference>
<evidence type="ECO:0000256" key="2">
    <source>
        <dbReference type="SAM" id="Phobius"/>
    </source>
</evidence>
<feature type="domain" description="YdbS-like PH" evidence="3">
    <location>
        <begin position="88"/>
        <end position="166"/>
    </location>
</feature>
<dbReference type="PANTHER" id="PTHR34473">
    <property type="entry name" value="UPF0699 TRANSMEMBRANE PROTEIN YDBS"/>
    <property type="match status" value="1"/>
</dbReference>
<protein>
    <submittedName>
        <fullName evidence="4">Putative membrane protein</fullName>
    </submittedName>
</protein>
<dbReference type="InterPro" id="IPR014529">
    <property type="entry name" value="UCP026631"/>
</dbReference>
<reference evidence="5" key="1">
    <citation type="submission" date="2016-10" db="EMBL/GenBank/DDBJ databases">
        <authorList>
            <person name="Varghese N."/>
            <person name="Submissions S."/>
        </authorList>
    </citation>
    <scope>NUCLEOTIDE SEQUENCE [LARGE SCALE GENOMIC DNA]</scope>
    <source>
        <strain evidence="5">CGMCC 1.6963</strain>
    </source>
</reference>
<dbReference type="AlphaFoldDB" id="A0A1H9V6S3"/>
<evidence type="ECO:0000313" key="4">
    <source>
        <dbReference type="EMBL" id="SES16953.1"/>
    </source>
</evidence>
<keyword evidence="5" id="KW-1185">Reference proteome</keyword>
<dbReference type="EMBL" id="FOHB01000003">
    <property type="protein sequence ID" value="SES16953.1"/>
    <property type="molecule type" value="Genomic_DNA"/>
</dbReference>
<sequence>MSDPAPTGPPVAEPAPVDAARWRRLHPLSPLLRGGLAVAAAGAWLVSNQVDAWLGADSQLPDGRPLLWLGLAAGLGLLALVAGSWLSWRVSRFRIGASTLEVRTGLVLRQHRQVRYDRIQAVDLRRPLLARLAGLSEVHVQAAGSGSDARLAFLPHPEATEVRRTLMALAGRGDERDSLVARSRPEPVRAAPGVPPPAGETVVRVPAERLVQAWLLRGRTLGMVLAVPVLLWGLATGRGGVVAAVGPTLLAVGGNAAKELVREWNFHLRRDAAGIHVTRGLTELTSSSVPVHRIQALALRQPLPWRLADWWRIEANVAGVGTEHGEDDSVLLPVGTRLEALATLAVVRPSSDLHAVLDGLGNGLGNGLGDGLGHASGDGTAAGPGSGPDGSAGHAAYVTVPPRATWLSPLVRQRHGYAVTEGALVVRGGRLRRWVEVVPHARVQSLRLRQGPVQRRLRLATVELLTTSGPARPRVCHLDVAEATRLLNEQVRRSSRARERVH</sequence>
<gene>
    <name evidence="4" type="ORF">SAMN05216199_2310</name>
</gene>
<keyword evidence="2" id="KW-0472">Membrane</keyword>